<feature type="domain" description="EF-hand" evidence="2">
    <location>
        <begin position="46"/>
        <end position="76"/>
    </location>
</feature>
<dbReference type="InterPro" id="IPR018247">
    <property type="entry name" value="EF_Hand_1_Ca_BS"/>
</dbReference>
<dbReference type="InterPro" id="IPR011992">
    <property type="entry name" value="EF-hand-dom_pair"/>
</dbReference>
<dbReference type="InterPro" id="IPR002048">
    <property type="entry name" value="EF_hand_dom"/>
</dbReference>
<dbReference type="Pfam" id="PF13499">
    <property type="entry name" value="EF-hand_7"/>
    <property type="match status" value="1"/>
</dbReference>
<dbReference type="CDD" id="cd00051">
    <property type="entry name" value="EFh"/>
    <property type="match status" value="1"/>
</dbReference>
<dbReference type="KEGG" id="tcd:AAIA72_12235"/>
<reference evidence="3" key="1">
    <citation type="submission" date="2024-05" db="EMBL/GenBank/DDBJ databases">
        <title>Genome sequencing of novel strain.</title>
        <authorList>
            <person name="Ganbat D."/>
            <person name="Ganbat S."/>
            <person name="Lee S.-J."/>
        </authorList>
    </citation>
    <scope>NUCLEOTIDE SEQUENCE</scope>
    <source>
        <strain evidence="3">SMD15-11</strain>
    </source>
</reference>
<dbReference type="PROSITE" id="PS50222">
    <property type="entry name" value="EF_HAND_2"/>
    <property type="match status" value="1"/>
</dbReference>
<gene>
    <name evidence="3" type="ORF">AAIA72_12235</name>
</gene>
<evidence type="ECO:0000313" key="3">
    <source>
        <dbReference type="EMBL" id="XDT71571.1"/>
    </source>
</evidence>
<accession>A0AB39UUC7</accession>
<dbReference type="SUPFAM" id="SSF47473">
    <property type="entry name" value="EF-hand"/>
    <property type="match status" value="1"/>
</dbReference>
<dbReference type="Gene3D" id="1.10.238.10">
    <property type="entry name" value="EF-hand"/>
    <property type="match status" value="1"/>
</dbReference>
<feature type="chain" id="PRO_5044233940" evidence="1">
    <location>
        <begin position="22"/>
        <end position="76"/>
    </location>
</feature>
<evidence type="ECO:0000256" key="1">
    <source>
        <dbReference type="SAM" id="SignalP"/>
    </source>
</evidence>
<name>A0AB39UUC7_9GAMM</name>
<feature type="signal peptide" evidence="1">
    <location>
        <begin position="1"/>
        <end position="21"/>
    </location>
</feature>
<sequence length="76" mass="8043">MKKLIVAFIAALAVNAVNVYAEESVEAQFKALDTDNSGSISAEEAAAQPDLAAVFKELDTDGNGELSLEEFEAFFG</sequence>
<proteinExistence type="predicted"/>
<dbReference type="GO" id="GO:0005509">
    <property type="term" value="F:calcium ion binding"/>
    <property type="evidence" value="ECO:0007669"/>
    <property type="project" value="InterPro"/>
</dbReference>
<evidence type="ECO:0000259" key="2">
    <source>
        <dbReference type="PROSITE" id="PS50222"/>
    </source>
</evidence>
<dbReference type="PROSITE" id="PS00018">
    <property type="entry name" value="EF_HAND_1"/>
    <property type="match status" value="1"/>
</dbReference>
<dbReference type="RefSeq" id="WP_369600598.1">
    <property type="nucleotide sequence ID" value="NZ_CP154858.1"/>
</dbReference>
<keyword evidence="1" id="KW-0732">Signal</keyword>
<organism evidence="3">
    <name type="scientific">Thermohahella caldifontis</name>
    <dbReference type="NCBI Taxonomy" id="3142973"/>
    <lineage>
        <taxon>Bacteria</taxon>
        <taxon>Pseudomonadati</taxon>
        <taxon>Pseudomonadota</taxon>
        <taxon>Gammaproteobacteria</taxon>
        <taxon>Oceanospirillales</taxon>
        <taxon>Hahellaceae</taxon>
        <taxon>Thermohahella</taxon>
    </lineage>
</organism>
<protein>
    <submittedName>
        <fullName evidence="3">EF-hand domain-containing protein</fullName>
    </submittedName>
</protein>
<dbReference type="AlphaFoldDB" id="A0AB39UUC7"/>
<dbReference type="EMBL" id="CP154858">
    <property type="protein sequence ID" value="XDT71571.1"/>
    <property type="molecule type" value="Genomic_DNA"/>
</dbReference>